<dbReference type="Proteomes" id="UP001732700">
    <property type="component" value="Chromosome 5A"/>
</dbReference>
<sequence length="412" mass="45601">MEKVQVFIVGAGPSGLATAACLIKLSIPHVVVEREDCIASLWRKHTYNCLKLHIAKEFCELPLMSYPNDSPTYILKDNFLRYLDDYVMKFNISPKFNTSVESCMYDEAGNYWSIMAQDKVSGKTSHYASKFLVVATGENSAGNIPDIAGLQSFHGEAIHSSSYKCGSDYVGKSVLVVGSGNSGFEIAHDLAIHGADTSIVIRSPVCTQFVDIIFYSQICCDIEPIFTLFIVKFHVMTKELIHLGMILARWRLSLILVDFILVLLAYLLFGDLSKHGIVRPHMGPLLLKAKTGRSAVIDVGTTKLIKKGDIKVFGPISRIRGNLIEFEDGNERYYDALLFATGYKSTANICLKKDMSMLNSDGLPKNEFPNHWKGTNGLYCVGFARRGLAGIAHDAEIVASDIQANIKMTLFD</sequence>
<accession>A0ACD5XSV9</accession>
<organism evidence="1 2">
    <name type="scientific">Avena sativa</name>
    <name type="common">Oat</name>
    <dbReference type="NCBI Taxonomy" id="4498"/>
    <lineage>
        <taxon>Eukaryota</taxon>
        <taxon>Viridiplantae</taxon>
        <taxon>Streptophyta</taxon>
        <taxon>Embryophyta</taxon>
        <taxon>Tracheophyta</taxon>
        <taxon>Spermatophyta</taxon>
        <taxon>Magnoliopsida</taxon>
        <taxon>Liliopsida</taxon>
        <taxon>Poales</taxon>
        <taxon>Poaceae</taxon>
        <taxon>BOP clade</taxon>
        <taxon>Pooideae</taxon>
        <taxon>Poodae</taxon>
        <taxon>Poeae</taxon>
        <taxon>Poeae Chloroplast Group 1 (Aveneae type)</taxon>
        <taxon>Aveninae</taxon>
        <taxon>Avena</taxon>
    </lineage>
</organism>
<name>A0ACD5XSV9_AVESA</name>
<proteinExistence type="predicted"/>
<reference evidence="1" key="1">
    <citation type="submission" date="2021-05" db="EMBL/GenBank/DDBJ databases">
        <authorList>
            <person name="Scholz U."/>
            <person name="Mascher M."/>
            <person name="Fiebig A."/>
        </authorList>
    </citation>
    <scope>NUCLEOTIDE SEQUENCE [LARGE SCALE GENOMIC DNA]</scope>
</reference>
<evidence type="ECO:0000313" key="2">
    <source>
        <dbReference type="Proteomes" id="UP001732700"/>
    </source>
</evidence>
<dbReference type="EnsemblPlants" id="AVESA.00010b.r2.5AG0828420.2">
    <property type="protein sequence ID" value="AVESA.00010b.r2.5AG0828420.2.CDS"/>
    <property type="gene ID" value="AVESA.00010b.r2.5AG0828420"/>
</dbReference>
<keyword evidence="2" id="KW-1185">Reference proteome</keyword>
<protein>
    <submittedName>
        <fullName evidence="1">Uncharacterized protein</fullName>
    </submittedName>
</protein>
<evidence type="ECO:0000313" key="1">
    <source>
        <dbReference type="EnsemblPlants" id="AVESA.00010b.r2.5AG0828420.2.CDS"/>
    </source>
</evidence>
<reference evidence="1" key="2">
    <citation type="submission" date="2025-09" db="UniProtKB">
        <authorList>
            <consortium name="EnsemblPlants"/>
        </authorList>
    </citation>
    <scope>IDENTIFICATION</scope>
</reference>